<dbReference type="Proteomes" id="UP001612741">
    <property type="component" value="Unassembled WGS sequence"/>
</dbReference>
<dbReference type="RefSeq" id="WP_397087867.1">
    <property type="nucleotide sequence ID" value="NZ_JBITGY010000010.1"/>
</dbReference>
<feature type="transmembrane region" description="Helical" evidence="1">
    <location>
        <begin position="100"/>
        <end position="122"/>
    </location>
</feature>
<comment type="caution">
    <text evidence="2">The sequence shown here is derived from an EMBL/GenBank/DDBJ whole genome shotgun (WGS) entry which is preliminary data.</text>
</comment>
<protein>
    <submittedName>
        <fullName evidence="2">MFS transporter</fullName>
    </submittedName>
</protein>
<name>A0ABW7Z2W2_9ACTN</name>
<evidence type="ECO:0000313" key="3">
    <source>
        <dbReference type="Proteomes" id="UP001612741"/>
    </source>
</evidence>
<evidence type="ECO:0000256" key="1">
    <source>
        <dbReference type="SAM" id="Phobius"/>
    </source>
</evidence>
<feature type="transmembrane region" description="Helical" evidence="1">
    <location>
        <begin position="12"/>
        <end position="29"/>
    </location>
</feature>
<organism evidence="2 3">
    <name type="scientific">Nonomuraea typhae</name>
    <dbReference type="NCBI Taxonomy" id="2603600"/>
    <lineage>
        <taxon>Bacteria</taxon>
        <taxon>Bacillati</taxon>
        <taxon>Actinomycetota</taxon>
        <taxon>Actinomycetes</taxon>
        <taxon>Streptosporangiales</taxon>
        <taxon>Streptosporangiaceae</taxon>
        <taxon>Nonomuraea</taxon>
    </lineage>
</organism>
<feature type="transmembrane region" description="Helical" evidence="1">
    <location>
        <begin position="35"/>
        <end position="54"/>
    </location>
</feature>
<proteinExistence type="predicted"/>
<accession>A0ABW7Z2W2</accession>
<evidence type="ECO:0000313" key="2">
    <source>
        <dbReference type="EMBL" id="MFI6502523.1"/>
    </source>
</evidence>
<sequence length="182" mass="18642">MPASLPFRLARAVVFAAVCAMLGMGAHLVGGGTVAPPGALAAFGVSLLAALPVTGRERSPGGILVLLTLLQALLHVMFSLAHEAAPAPAAVAVAHPHAGLVPGLGMLIMHGWAIGLTALWLARGEAALWGLFRRVLVRLSLPPAVPVVENPAPVRHAEPALVRSAVLEHSVSLRGPPLFLPV</sequence>
<keyword evidence="3" id="KW-1185">Reference proteome</keyword>
<keyword evidence="1" id="KW-1133">Transmembrane helix</keyword>
<dbReference type="EMBL" id="JBITGY010000010">
    <property type="protein sequence ID" value="MFI6502523.1"/>
    <property type="molecule type" value="Genomic_DNA"/>
</dbReference>
<keyword evidence="1" id="KW-0812">Transmembrane</keyword>
<feature type="transmembrane region" description="Helical" evidence="1">
    <location>
        <begin position="61"/>
        <end position="80"/>
    </location>
</feature>
<reference evidence="2 3" key="1">
    <citation type="submission" date="2024-10" db="EMBL/GenBank/DDBJ databases">
        <title>The Natural Products Discovery Center: Release of the First 8490 Sequenced Strains for Exploring Actinobacteria Biosynthetic Diversity.</title>
        <authorList>
            <person name="Kalkreuter E."/>
            <person name="Kautsar S.A."/>
            <person name="Yang D."/>
            <person name="Bader C.D."/>
            <person name="Teijaro C.N."/>
            <person name="Fluegel L."/>
            <person name="Davis C.M."/>
            <person name="Simpson J.R."/>
            <person name="Lauterbach L."/>
            <person name="Steele A.D."/>
            <person name="Gui C."/>
            <person name="Meng S."/>
            <person name="Li G."/>
            <person name="Viehrig K."/>
            <person name="Ye F."/>
            <person name="Su P."/>
            <person name="Kiefer A.F."/>
            <person name="Nichols A."/>
            <person name="Cepeda A.J."/>
            <person name="Yan W."/>
            <person name="Fan B."/>
            <person name="Jiang Y."/>
            <person name="Adhikari A."/>
            <person name="Zheng C.-J."/>
            <person name="Schuster L."/>
            <person name="Cowan T.M."/>
            <person name="Smanski M.J."/>
            <person name="Chevrette M.G."/>
            <person name="De Carvalho L.P.S."/>
            <person name="Shen B."/>
        </authorList>
    </citation>
    <scope>NUCLEOTIDE SEQUENCE [LARGE SCALE GENOMIC DNA]</scope>
    <source>
        <strain evidence="2 3">NPDC050545</strain>
    </source>
</reference>
<keyword evidence="1" id="KW-0472">Membrane</keyword>
<gene>
    <name evidence="2" type="ORF">ACIBG2_34460</name>
</gene>